<keyword evidence="10" id="KW-1006">Bacterial flagellum protein export</keyword>
<evidence type="ECO:0000313" key="12">
    <source>
        <dbReference type="Proteomes" id="UP000634011"/>
    </source>
</evidence>
<evidence type="ECO:0000256" key="5">
    <source>
        <dbReference type="ARBA" id="ARBA00022475"/>
    </source>
</evidence>
<dbReference type="InterPro" id="IPR053716">
    <property type="entry name" value="Flag_assembly_chemotaxis_eff"/>
</dbReference>
<keyword evidence="4" id="KW-0813">Transport</keyword>
<dbReference type="PANTHER" id="PTHR38786:SF1">
    <property type="entry name" value="FLAGELLAR FLIJ PROTEIN"/>
    <property type="match status" value="1"/>
</dbReference>
<organism evidence="11 12">
    <name type="scientific">Undibacterium jejuense</name>
    <dbReference type="NCBI Taxonomy" id="1344949"/>
    <lineage>
        <taxon>Bacteria</taxon>
        <taxon>Pseudomonadati</taxon>
        <taxon>Pseudomonadota</taxon>
        <taxon>Betaproteobacteria</taxon>
        <taxon>Burkholderiales</taxon>
        <taxon>Oxalobacteraceae</taxon>
        <taxon>Undibacterium</taxon>
    </lineage>
</organism>
<dbReference type="InterPro" id="IPR012823">
    <property type="entry name" value="Flagell_FliJ"/>
</dbReference>
<keyword evidence="7" id="KW-1005">Bacterial flagellum biogenesis</keyword>
<protein>
    <recommendedName>
        <fullName evidence="3">Flagellar FliJ protein</fullName>
    </recommendedName>
</protein>
<dbReference type="NCBIfam" id="TIGR02473">
    <property type="entry name" value="flagell_FliJ"/>
    <property type="match status" value="1"/>
</dbReference>
<dbReference type="GO" id="GO:0009288">
    <property type="term" value="C:bacterial-type flagellum"/>
    <property type="evidence" value="ECO:0007669"/>
    <property type="project" value="InterPro"/>
</dbReference>
<dbReference type="InterPro" id="IPR018006">
    <property type="entry name" value="Flag_FliJ_proteobac"/>
</dbReference>
<dbReference type="InterPro" id="IPR052570">
    <property type="entry name" value="FliJ"/>
</dbReference>
<accession>A0A923KHY3</accession>
<dbReference type="GO" id="GO:0044781">
    <property type="term" value="P:bacterial-type flagellum organization"/>
    <property type="evidence" value="ECO:0007669"/>
    <property type="project" value="UniProtKB-KW"/>
</dbReference>
<gene>
    <name evidence="11" type="primary">fliJ</name>
    <name evidence="11" type="ORF">H8K32_06430</name>
</gene>
<dbReference type="PIRSF" id="PIRSF019404">
    <property type="entry name" value="FliJ"/>
    <property type="match status" value="1"/>
</dbReference>
<evidence type="ECO:0000256" key="2">
    <source>
        <dbReference type="ARBA" id="ARBA00010004"/>
    </source>
</evidence>
<evidence type="ECO:0000256" key="8">
    <source>
        <dbReference type="ARBA" id="ARBA00022927"/>
    </source>
</evidence>
<reference evidence="11" key="1">
    <citation type="submission" date="2020-08" db="EMBL/GenBank/DDBJ databases">
        <title>Novel species isolated from subtropical streams in China.</title>
        <authorList>
            <person name="Lu H."/>
        </authorList>
    </citation>
    <scope>NUCLEOTIDE SEQUENCE</scope>
    <source>
        <strain evidence="11">KACC 12607</strain>
    </source>
</reference>
<dbReference type="EMBL" id="JACOFV010000004">
    <property type="protein sequence ID" value="MBC3861732.1"/>
    <property type="molecule type" value="Genomic_DNA"/>
</dbReference>
<comment type="subcellular location">
    <subcellularLocation>
        <location evidence="1">Cell membrane</location>
        <topology evidence="1">Peripheral membrane protein</topology>
        <orientation evidence="1">Cytoplasmic side</orientation>
    </subcellularLocation>
</comment>
<evidence type="ECO:0000313" key="11">
    <source>
        <dbReference type="EMBL" id="MBC3861732.1"/>
    </source>
</evidence>
<dbReference type="PANTHER" id="PTHR38786">
    <property type="entry name" value="FLAGELLAR FLIJ PROTEIN"/>
    <property type="match status" value="1"/>
</dbReference>
<keyword evidence="11" id="KW-0969">Cilium</keyword>
<dbReference type="Gene3D" id="1.10.287.1700">
    <property type="match status" value="1"/>
</dbReference>
<keyword evidence="11" id="KW-0966">Cell projection</keyword>
<keyword evidence="6" id="KW-0145">Chemotaxis</keyword>
<dbReference type="GO" id="GO:0071973">
    <property type="term" value="P:bacterial-type flagellum-dependent cell motility"/>
    <property type="evidence" value="ECO:0007669"/>
    <property type="project" value="InterPro"/>
</dbReference>
<proteinExistence type="inferred from homology"/>
<keyword evidence="8" id="KW-0653">Protein transport</keyword>
<evidence type="ECO:0000256" key="9">
    <source>
        <dbReference type="ARBA" id="ARBA00023136"/>
    </source>
</evidence>
<evidence type="ECO:0000256" key="7">
    <source>
        <dbReference type="ARBA" id="ARBA00022795"/>
    </source>
</evidence>
<evidence type="ECO:0000256" key="1">
    <source>
        <dbReference type="ARBA" id="ARBA00004413"/>
    </source>
</evidence>
<dbReference type="GO" id="GO:0015031">
    <property type="term" value="P:protein transport"/>
    <property type="evidence" value="ECO:0007669"/>
    <property type="project" value="UniProtKB-KW"/>
</dbReference>
<evidence type="ECO:0000256" key="3">
    <source>
        <dbReference type="ARBA" id="ARBA00020392"/>
    </source>
</evidence>
<evidence type="ECO:0000256" key="6">
    <source>
        <dbReference type="ARBA" id="ARBA00022500"/>
    </source>
</evidence>
<name>A0A923KHY3_9BURK</name>
<dbReference type="Pfam" id="PF02050">
    <property type="entry name" value="FliJ"/>
    <property type="match status" value="1"/>
</dbReference>
<dbReference type="GO" id="GO:0003774">
    <property type="term" value="F:cytoskeletal motor activity"/>
    <property type="evidence" value="ECO:0007669"/>
    <property type="project" value="InterPro"/>
</dbReference>
<keyword evidence="12" id="KW-1185">Reference proteome</keyword>
<dbReference type="PRINTS" id="PR01004">
    <property type="entry name" value="FLGFLIJ"/>
</dbReference>
<comment type="similarity">
    <text evidence="2">Belongs to the FliJ family.</text>
</comment>
<comment type="caution">
    <text evidence="11">The sequence shown here is derived from an EMBL/GenBank/DDBJ whole genome shotgun (WGS) entry which is preliminary data.</text>
</comment>
<keyword evidence="5" id="KW-1003">Cell membrane</keyword>
<dbReference type="GO" id="GO:0005886">
    <property type="term" value="C:plasma membrane"/>
    <property type="evidence" value="ECO:0007669"/>
    <property type="project" value="UniProtKB-SubCell"/>
</dbReference>
<sequence length="146" mass="16897">MANKSPIDTLIEIAERETDEAAKKLGKAIRYHEETIAKLDLLIQYRDDYDVRFKENASKGISASQYGNFMSFLEKLDSAVDGQRFVVKEAERRIGIAKESWQASEKKRLSYNTLDQRAKSALQQKEAKRDQKQTDDFAARTYFYKS</sequence>
<dbReference type="RefSeq" id="WP_186911651.1">
    <property type="nucleotide sequence ID" value="NZ_JACOFV010000004.1"/>
</dbReference>
<evidence type="ECO:0000256" key="4">
    <source>
        <dbReference type="ARBA" id="ARBA00022448"/>
    </source>
</evidence>
<evidence type="ECO:0000256" key="10">
    <source>
        <dbReference type="ARBA" id="ARBA00023225"/>
    </source>
</evidence>
<keyword evidence="11" id="KW-0282">Flagellum</keyword>
<keyword evidence="9" id="KW-0472">Membrane</keyword>
<dbReference type="AlphaFoldDB" id="A0A923KHY3"/>
<dbReference type="Proteomes" id="UP000634011">
    <property type="component" value="Unassembled WGS sequence"/>
</dbReference>
<dbReference type="GO" id="GO:0006935">
    <property type="term" value="P:chemotaxis"/>
    <property type="evidence" value="ECO:0007669"/>
    <property type="project" value="UniProtKB-KW"/>
</dbReference>